<gene>
    <name evidence="5" type="ORF">EIB75_09900</name>
</gene>
<dbReference type="Pfam" id="PF00005">
    <property type="entry name" value="ABC_tran"/>
    <property type="match status" value="1"/>
</dbReference>
<evidence type="ECO:0000313" key="5">
    <source>
        <dbReference type="EMBL" id="AZI55542.1"/>
    </source>
</evidence>
<name>A0A3G8ZDQ8_9FLAO</name>
<organism evidence="5 6">
    <name type="scientific">Epilithonimonas vandammei</name>
    <dbReference type="NCBI Taxonomy" id="2487072"/>
    <lineage>
        <taxon>Bacteria</taxon>
        <taxon>Pseudomonadati</taxon>
        <taxon>Bacteroidota</taxon>
        <taxon>Flavobacteriia</taxon>
        <taxon>Flavobacteriales</taxon>
        <taxon>Weeksellaceae</taxon>
        <taxon>Chryseobacterium group</taxon>
        <taxon>Epilithonimonas</taxon>
    </lineage>
</organism>
<reference evidence="6" key="1">
    <citation type="submission" date="2018-11" db="EMBL/GenBank/DDBJ databases">
        <title>Proposal to divide the Flavobacteriaceae and reorganize its genera based on Amino Acid Identity values calculated from whole genome sequences.</title>
        <authorList>
            <person name="Nicholson A.C."/>
            <person name="Gulvik C.A."/>
            <person name="Whitney A.M."/>
            <person name="Sheth M."/>
            <person name="Batra D."/>
            <person name="Pryor J."/>
            <person name="Bernardet J.-F."/>
            <person name="Hugo C."/>
            <person name="Kampfer P."/>
            <person name="Newman J.D."/>
            <person name="McQuiston J.R."/>
        </authorList>
    </citation>
    <scope>NUCLEOTIDE SEQUENCE [LARGE SCALE GENOMIC DNA]</scope>
    <source>
        <strain evidence="6">H6466</strain>
    </source>
</reference>
<protein>
    <submittedName>
        <fullName evidence="5">ATP-binding cassette domain-containing protein</fullName>
    </submittedName>
</protein>
<dbReference type="Proteomes" id="UP000272316">
    <property type="component" value="Chromosome"/>
</dbReference>
<sequence length="214" mass="24487">MLLINNLKVSFKEKNVLQNLNLNISKGEIFGILGKNGAGKTTLFQSIYQNINYSGEILIDNTKASKTKIGFVETENYFYPYMLGNEYLSFFKDIKNLKTDFVKKFDIPLKKYIDSYSTGMKKKIALTGTILLDKPFLILDEPFNGLDFESVEILYSVIKDLKNNNKTILISSHILETLTNTCDRIGILKNGMIENIFSKSDFPEMIDNRDTFIL</sequence>
<evidence type="ECO:0000313" key="6">
    <source>
        <dbReference type="Proteomes" id="UP000272316"/>
    </source>
</evidence>
<keyword evidence="3 5" id="KW-0067">ATP-binding</keyword>
<accession>A0A3G8ZDQ8</accession>
<dbReference type="GO" id="GO:0016887">
    <property type="term" value="F:ATP hydrolysis activity"/>
    <property type="evidence" value="ECO:0007669"/>
    <property type="project" value="InterPro"/>
</dbReference>
<dbReference type="KEGG" id="eva:EIB75_09900"/>
<dbReference type="AlphaFoldDB" id="A0A3G8ZDQ8"/>
<dbReference type="InterPro" id="IPR003439">
    <property type="entry name" value="ABC_transporter-like_ATP-bd"/>
</dbReference>
<dbReference type="PANTHER" id="PTHR42939">
    <property type="entry name" value="ABC TRANSPORTER ATP-BINDING PROTEIN ALBC-RELATED"/>
    <property type="match status" value="1"/>
</dbReference>
<dbReference type="EMBL" id="CP034160">
    <property type="protein sequence ID" value="AZI55542.1"/>
    <property type="molecule type" value="Genomic_DNA"/>
</dbReference>
<proteinExistence type="predicted"/>
<dbReference type="Gene3D" id="3.40.50.300">
    <property type="entry name" value="P-loop containing nucleotide triphosphate hydrolases"/>
    <property type="match status" value="1"/>
</dbReference>
<dbReference type="PANTHER" id="PTHR42939:SF1">
    <property type="entry name" value="ABC TRANSPORTER ATP-BINDING PROTEIN ALBC-RELATED"/>
    <property type="match status" value="1"/>
</dbReference>
<dbReference type="GO" id="GO:0005524">
    <property type="term" value="F:ATP binding"/>
    <property type="evidence" value="ECO:0007669"/>
    <property type="project" value="UniProtKB-KW"/>
</dbReference>
<evidence type="ECO:0000256" key="3">
    <source>
        <dbReference type="ARBA" id="ARBA00022840"/>
    </source>
</evidence>
<keyword evidence="1" id="KW-0813">Transport</keyword>
<dbReference type="InterPro" id="IPR051782">
    <property type="entry name" value="ABC_Transporter_VariousFunc"/>
</dbReference>
<evidence type="ECO:0000256" key="1">
    <source>
        <dbReference type="ARBA" id="ARBA00022448"/>
    </source>
</evidence>
<evidence type="ECO:0000259" key="4">
    <source>
        <dbReference type="PROSITE" id="PS50893"/>
    </source>
</evidence>
<feature type="domain" description="ABC transporter" evidence="4">
    <location>
        <begin position="2"/>
        <end position="213"/>
    </location>
</feature>
<dbReference type="RefSeq" id="WP_124986559.1">
    <property type="nucleotide sequence ID" value="NZ_CP034160.1"/>
</dbReference>
<dbReference type="SMART" id="SM00382">
    <property type="entry name" value="AAA"/>
    <property type="match status" value="1"/>
</dbReference>
<dbReference type="InterPro" id="IPR003593">
    <property type="entry name" value="AAA+_ATPase"/>
</dbReference>
<dbReference type="PROSITE" id="PS50893">
    <property type="entry name" value="ABC_TRANSPORTER_2"/>
    <property type="match status" value="1"/>
</dbReference>
<keyword evidence="2" id="KW-0547">Nucleotide-binding</keyword>
<evidence type="ECO:0000256" key="2">
    <source>
        <dbReference type="ARBA" id="ARBA00022741"/>
    </source>
</evidence>
<dbReference type="CDD" id="cd03230">
    <property type="entry name" value="ABC_DR_subfamily_A"/>
    <property type="match status" value="1"/>
</dbReference>
<dbReference type="SUPFAM" id="SSF52540">
    <property type="entry name" value="P-loop containing nucleoside triphosphate hydrolases"/>
    <property type="match status" value="1"/>
</dbReference>
<dbReference type="InterPro" id="IPR027417">
    <property type="entry name" value="P-loop_NTPase"/>
</dbReference>